<reference evidence="1 2" key="1">
    <citation type="submission" date="2017-12" db="EMBL/GenBank/DDBJ databases">
        <authorList>
            <consortium name="DOE Joint Genome Institute"/>
            <person name="Haridas S."/>
            <person name="Kjaerbolling I."/>
            <person name="Vesth T.C."/>
            <person name="Frisvad J.C."/>
            <person name="Nybo J.L."/>
            <person name="Theobald S."/>
            <person name="Kuo A."/>
            <person name="Bowyer P."/>
            <person name="Matsuda Y."/>
            <person name="Mondo S."/>
            <person name="Lyhne E.K."/>
            <person name="Kogle M.E."/>
            <person name="Clum A."/>
            <person name="Lipzen A."/>
            <person name="Salamov A."/>
            <person name="Ngan C.Y."/>
            <person name="Daum C."/>
            <person name="Chiniquy J."/>
            <person name="Barry K."/>
            <person name="LaButti K."/>
            <person name="Simmons B.A."/>
            <person name="Magnuson J.K."/>
            <person name="Mortensen U.H."/>
            <person name="Larsen T.O."/>
            <person name="Grigoriev I.V."/>
            <person name="Baker S.E."/>
            <person name="Andersen M.R."/>
            <person name="Nordberg H.P."/>
            <person name="Cantor M.N."/>
            <person name="Hua S.X."/>
        </authorList>
    </citation>
    <scope>NUCLEOTIDE SEQUENCE [LARGE SCALE GENOMIC DNA]</scope>
    <source>
        <strain evidence="1 2">CBS 102.13</strain>
    </source>
</reference>
<proteinExistence type="predicted"/>
<keyword evidence="2" id="KW-1185">Reference proteome</keyword>
<sequence>MTAASPRQDLSQPVGNIITKPCRRQHAVQHKANSDFEARCWLRCRLRANDREATLNVLTAGPAE</sequence>
<organism evidence="1 2">
    <name type="scientific">Aspergillus candidus</name>
    <dbReference type="NCBI Taxonomy" id="41067"/>
    <lineage>
        <taxon>Eukaryota</taxon>
        <taxon>Fungi</taxon>
        <taxon>Dikarya</taxon>
        <taxon>Ascomycota</taxon>
        <taxon>Pezizomycotina</taxon>
        <taxon>Eurotiomycetes</taxon>
        <taxon>Eurotiomycetidae</taxon>
        <taxon>Eurotiales</taxon>
        <taxon>Aspergillaceae</taxon>
        <taxon>Aspergillus</taxon>
        <taxon>Aspergillus subgen. Circumdati</taxon>
    </lineage>
</organism>
<accession>A0A2I2F8F3</accession>
<dbReference type="EMBL" id="KZ559147">
    <property type="protein sequence ID" value="PLB36899.1"/>
    <property type="molecule type" value="Genomic_DNA"/>
</dbReference>
<dbReference type="RefSeq" id="XP_024670911.1">
    <property type="nucleotide sequence ID" value="XM_024813104.1"/>
</dbReference>
<gene>
    <name evidence="1" type="ORF">BDW47DRAFT_107901</name>
</gene>
<dbReference type="Proteomes" id="UP000234585">
    <property type="component" value="Unassembled WGS sequence"/>
</dbReference>
<dbReference type="AlphaFoldDB" id="A0A2I2F8F3"/>
<name>A0A2I2F8F3_ASPCN</name>
<evidence type="ECO:0000313" key="2">
    <source>
        <dbReference type="Proteomes" id="UP000234585"/>
    </source>
</evidence>
<dbReference type="GeneID" id="36520264"/>
<evidence type="ECO:0000313" key="1">
    <source>
        <dbReference type="EMBL" id="PLB36899.1"/>
    </source>
</evidence>
<protein>
    <submittedName>
        <fullName evidence="1">Uncharacterized protein</fullName>
    </submittedName>
</protein>
<dbReference type="OrthoDB" id="10465364at2759"/>